<name>A0A2U3DQJ3_PURLI</name>
<evidence type="ECO:0000313" key="2">
    <source>
        <dbReference type="Proteomes" id="UP000245956"/>
    </source>
</evidence>
<accession>A0A2U3DQJ3</accession>
<dbReference type="EMBL" id="LCWV01000056">
    <property type="protein sequence ID" value="PWI64526.1"/>
    <property type="molecule type" value="Genomic_DNA"/>
</dbReference>
<reference evidence="1 2" key="1">
    <citation type="journal article" date="2016" name="Front. Microbiol.">
        <title>Genome and transcriptome sequences reveal the specific parasitism of the nematophagous Purpureocillium lilacinum 36-1.</title>
        <authorList>
            <person name="Xie J."/>
            <person name="Li S."/>
            <person name="Mo C."/>
            <person name="Xiao X."/>
            <person name="Peng D."/>
            <person name="Wang G."/>
            <person name="Xiao Y."/>
        </authorList>
    </citation>
    <scope>NUCLEOTIDE SEQUENCE [LARGE SCALE GENOMIC DNA]</scope>
    <source>
        <strain evidence="1 2">36-1</strain>
    </source>
</reference>
<proteinExistence type="predicted"/>
<dbReference type="AlphaFoldDB" id="A0A2U3DQJ3"/>
<gene>
    <name evidence="1" type="ORF">PCL_09575</name>
</gene>
<protein>
    <recommendedName>
        <fullName evidence="3">Peptidase M66</fullName>
    </recommendedName>
</protein>
<evidence type="ECO:0000313" key="1">
    <source>
        <dbReference type="EMBL" id="PWI64526.1"/>
    </source>
</evidence>
<evidence type="ECO:0008006" key="3">
    <source>
        <dbReference type="Google" id="ProtNLM"/>
    </source>
</evidence>
<dbReference type="SUPFAM" id="SSF55486">
    <property type="entry name" value="Metalloproteases ('zincins'), catalytic domain"/>
    <property type="match status" value="1"/>
</dbReference>
<sequence length="711" mass="76894">MPDFDDLVKTLSPLFTRRSTGIEVTQSVQYYHSRSHLTDAADRAADNSVTLVAFKPAVVRAYVRPSWGVTTDVPVGGTLLVERKQGIIGPWNVVTTLTPWLRPTMTPIDDDYDDERGTIGNSLNFRIPASDFVGKMRLTLRLDTGETRTTTISAYLVQTLRVRVIQVQYQGPSTSSPAPGTVPPTLNLAAPTLSDAQATAALAFRMMPVQQTGSFASAGTLSWSLPLDDARTAPGACSANWNSLLKSLGAMRDNDGNRADVVYYGLLPAGIPLSVPGCGTGGLGSAAVGNTRTFVHEIGHGYGFQHTPSGNAGATDPGYPVYEPYMSASIGEYGVDIENGMMYSPATSTDYMSYGASRWMSLYQHRRLINHPRLAPTWIQERNPLDDIPILIDPKPWWWPEPPWELDDVEKYAVNPLISVRGLIDETGTVRVDSVARVTASAVMHGPEISWNAQLIGKSGDVAARARMTRVLTHGGGGCGCGCSSGPQKGNPDRLPLEFHAMIPDAELGTALRIIDRNGKKAWERCAPDTPVRFASVEAELSNESTVRFGWCLETDDAFDVWAQYSADRGKTWRGLTVGLCDGSAEVDIAGLPAGQVLLRLLTHDGFSTAASDPVKIKVPERAPYPAILYPAHGELVPANAEFEVLGSAVSQGGDPVDDDCLEWFVDGKSFGRGRAPTLRVKPGDHKLTLRANAQRDAEVTIDFTARAIER</sequence>
<dbReference type="Proteomes" id="UP000245956">
    <property type="component" value="Unassembled WGS sequence"/>
</dbReference>
<comment type="caution">
    <text evidence="1">The sequence shown here is derived from an EMBL/GenBank/DDBJ whole genome shotgun (WGS) entry which is preliminary data.</text>
</comment>
<organism evidence="1 2">
    <name type="scientific">Purpureocillium lilacinum</name>
    <name type="common">Paecilomyces lilacinus</name>
    <dbReference type="NCBI Taxonomy" id="33203"/>
    <lineage>
        <taxon>Eukaryota</taxon>
        <taxon>Fungi</taxon>
        <taxon>Dikarya</taxon>
        <taxon>Ascomycota</taxon>
        <taxon>Pezizomycotina</taxon>
        <taxon>Sordariomycetes</taxon>
        <taxon>Hypocreomycetidae</taxon>
        <taxon>Hypocreales</taxon>
        <taxon>Ophiocordycipitaceae</taxon>
        <taxon>Purpureocillium</taxon>
    </lineage>
</organism>
<dbReference type="Pfam" id="PF10462">
    <property type="entry name" value="Peptidase_M66"/>
    <property type="match status" value="1"/>
</dbReference>